<keyword evidence="3" id="KW-0614">Plasmid</keyword>
<proteinExistence type="predicted"/>
<geneLocation type="plasmid" evidence="5">
    <name>pSK23</name>
</geneLocation>
<dbReference type="EMBL" id="GQ900474">
    <property type="protein sequence ID" value="ACZ66106.1"/>
    <property type="molecule type" value="Genomic_DNA"/>
</dbReference>
<dbReference type="EMBL" id="GQ900387">
    <property type="protein sequence ID" value="ADA61680.1"/>
    <property type="molecule type" value="Genomic_DNA"/>
</dbReference>
<reference evidence="3" key="2">
    <citation type="submission" date="2009-12" db="EMBL/GenBank/DDBJ databases">
        <authorList>
            <person name="Summers A.O."/>
            <person name="Shearer J."/>
            <person name="Wireman J."/>
        </authorList>
    </citation>
    <scope>NUCLEOTIDE SEQUENCE</scope>
    <source>
        <strain evidence="2">C00704</strain>
        <strain evidence="1">C33S</strain>
        <strain evidence="3">CM05</strain>
        <strain evidence="4">SK1215</strain>
        <strain evidence="6">SK1529</strain>
        <strain evidence="7">SK1700</strain>
        <strain evidence="5">SK654</strain>
        <plasmid evidence="3">pCM05</plasmid>
        <plasmid evidence="5">pSK23</plasmid>
        <plasmid evidence="7">pSK53</plasmid>
        <plasmid evidence="4">pSK79</plasmid>
        <plasmid evidence="6">pSK80</plasmid>
        <plasmid evidence="1">pWBG761</plasmid>
        <plasmid evidence="2">SAP071A</plasmid>
    </source>
</reference>
<reference evidence="3" key="1">
    <citation type="submission" date="2009-08" db="EMBL/GenBank/DDBJ databases">
        <authorList>
            <person name="Gill J."/>
            <person name="Borman J."/>
            <person name="Shetty J."/>
            <person name="Hostetler J."/>
            <person name="Durkin S."/>
            <person name="Montgomery B."/>
        </authorList>
    </citation>
    <scope>NUCLEOTIDE SEQUENCE</scope>
    <source>
        <strain evidence="2">C00704</strain>
        <strain evidence="1">C33S</strain>
        <strain evidence="3">CM05</strain>
        <strain evidence="4">SK1215</strain>
        <strain evidence="6">SK1529</strain>
        <strain evidence="7">SK1700</strain>
        <strain evidence="5">SK654</strain>
        <plasmid evidence="3">pCM05</plasmid>
        <plasmid evidence="5">pSK23</plasmid>
        <plasmid evidence="7">pSK53</plasmid>
        <plasmid evidence="4">pSK79</plasmid>
        <plasmid evidence="6">pSK80</plasmid>
        <plasmid evidence="1">pWBG761</plasmid>
        <plasmid evidence="2">SAP071A</plasmid>
    </source>
</reference>
<accession>D2J750</accession>
<evidence type="ECO:0000313" key="5">
    <source>
        <dbReference type="EMBL" id="ADA80534.1"/>
    </source>
</evidence>
<dbReference type="EMBL" id="GQ900489">
    <property type="protein sequence ID" value="ADA80486.1"/>
    <property type="molecule type" value="Genomic_DNA"/>
</dbReference>
<dbReference type="EMBL" id="GQ915270">
    <property type="protein sequence ID" value="ADA81121.1"/>
    <property type="molecule type" value="Genomic_DNA"/>
</dbReference>
<evidence type="ECO:0000313" key="6">
    <source>
        <dbReference type="EMBL" id="ADA80627.1"/>
    </source>
</evidence>
<organism evidence="3">
    <name type="scientific">Staphylococcus aureus</name>
    <dbReference type="NCBI Taxonomy" id="1280"/>
    <lineage>
        <taxon>Bacteria</taxon>
        <taxon>Bacillati</taxon>
        <taxon>Bacillota</taxon>
        <taxon>Bacilli</taxon>
        <taxon>Bacillales</taxon>
        <taxon>Staphylococcaceae</taxon>
        <taxon>Staphylococcus</taxon>
    </lineage>
</organism>
<evidence type="ECO:0000313" key="1">
    <source>
        <dbReference type="EMBL" id="ACZ66106.1"/>
    </source>
</evidence>
<evidence type="ECO:0000313" key="4">
    <source>
        <dbReference type="EMBL" id="ADA80486.1"/>
    </source>
</evidence>
<evidence type="ECO:0000313" key="2">
    <source>
        <dbReference type="EMBL" id="ACZ69257.1"/>
    </source>
</evidence>
<sequence length="39" mass="4317">MPGTLSDSKYNKFGKGIQLDRFLGSVAKLKNKCLTLCLK</sequence>
<gene>
    <name evidence="3" type="ORF">SAP026A_027</name>
    <name evidence="1" type="ORF">SAP042A_001</name>
    <name evidence="2" type="ORF">SAP071A_001</name>
    <name evidence="4" type="ORF">SAP088A_047</name>
    <name evidence="7" type="ORF">SAP090A_022</name>
    <name evidence="5" type="ORF">SAP092A_001</name>
    <name evidence="6" type="ORF">SAP093C_042</name>
</gene>
<protein>
    <submittedName>
        <fullName evidence="3">Uncharacterized protein</fullName>
    </submittedName>
</protein>
<geneLocation type="plasmid" evidence="1">
    <name>pWBG761</name>
</geneLocation>
<dbReference type="AlphaFoldDB" id="D2J750"/>
<name>D2J750_STAAU</name>
<geneLocation type="plasmid" evidence="2">
    <name>SAP071A</name>
</geneLocation>
<geneLocation type="plasmid" evidence="3">
    <name>pCM05</name>
</geneLocation>
<dbReference type="EMBL" id="GQ900492">
    <property type="protein sequence ID" value="ADA80627.1"/>
    <property type="molecule type" value="Genomic_DNA"/>
</dbReference>
<geneLocation type="plasmid" evidence="4">
    <name>pSK79</name>
</geneLocation>
<geneLocation type="plasmid" evidence="6">
    <name>pSK80</name>
</geneLocation>
<geneLocation type="plasmid" evidence="7">
    <name>pSK53</name>
</geneLocation>
<evidence type="ECO:0000313" key="7">
    <source>
        <dbReference type="EMBL" id="ADA81121.1"/>
    </source>
</evidence>
<dbReference type="EMBL" id="GQ900485">
    <property type="protein sequence ID" value="ACZ69257.1"/>
    <property type="molecule type" value="Genomic_DNA"/>
</dbReference>
<dbReference type="EMBL" id="GQ900491">
    <property type="protein sequence ID" value="ADA80534.1"/>
    <property type="molecule type" value="Genomic_DNA"/>
</dbReference>
<evidence type="ECO:0000313" key="3">
    <source>
        <dbReference type="EMBL" id="ADA61680.1"/>
    </source>
</evidence>